<evidence type="ECO:0000256" key="1">
    <source>
        <dbReference type="SAM" id="MobiDB-lite"/>
    </source>
</evidence>
<dbReference type="RefSeq" id="YP_010012760.1">
    <property type="nucleotide sequence ID" value="NC_053506.1"/>
</dbReference>
<evidence type="ECO:0000313" key="2">
    <source>
        <dbReference type="EMBL" id="QNO01072.1"/>
    </source>
</evidence>
<accession>A0A7G9V466</accession>
<reference evidence="2 3" key="1">
    <citation type="submission" date="2020-07" db="EMBL/GenBank/DDBJ databases">
        <title>Tightening bonds in Latin-America through phage discovery.</title>
        <authorList>
            <person name="Payaslian F.P."/>
            <person name="Gradaschi V."/>
            <person name="Rondon Salazar L."/>
            <person name="Dieterle M.E."/>
            <person name="Urdaniz E."/>
            <person name="Di Paola M."/>
            <person name="Pena Carcamo J."/>
            <person name="Zon F."/>
            <person name="Allievi M.C."/>
            <person name="Sosa E."/>
            <person name="Fernandez Do Porto D."/>
            <person name="Loessner M.J."/>
            <person name="Sanchez Rivas C."/>
            <person name="Raya R."/>
            <person name="Reyes A."/>
            <person name="Piuri M."/>
        </authorList>
    </citation>
    <scope>NUCLEOTIDE SEQUENCE [LARGE SCALE GENOMIC DNA]</scope>
</reference>
<feature type="region of interest" description="Disordered" evidence="1">
    <location>
        <begin position="120"/>
        <end position="146"/>
    </location>
</feature>
<dbReference type="GeneID" id="63209309"/>
<sequence length="146" mass="16476">MAFALPCLRSLPAILLTTDHHITTKGRAMAVIYLGEPTGPRLRSVSREKERELDEWLSDALEHGSPRDHDIPVNFTRALSALAKRRGIQFHFNSDRMRVRGEVVLGKNLPGCVGGSKRKVTAGNERAEAAKHGQRVEPWNMRDWRE</sequence>
<proteinExistence type="predicted"/>
<keyword evidence="3" id="KW-1185">Reference proteome</keyword>
<name>A0A7G9V466_9CAUD</name>
<dbReference type="EMBL" id="MT758688">
    <property type="protein sequence ID" value="QNO01072.1"/>
    <property type="molecule type" value="Genomic_DNA"/>
</dbReference>
<organism evidence="2 3">
    <name type="scientific">Mycobacterium phage CELFI</name>
    <dbReference type="NCBI Taxonomy" id="2769359"/>
    <lineage>
        <taxon>Viruses</taxon>
        <taxon>Duplodnaviria</taxon>
        <taxon>Heunggongvirae</taxon>
        <taxon>Uroviricota</taxon>
        <taxon>Caudoviricetes</taxon>
        <taxon>Vilmaviridae</taxon>
        <taxon>Lclasvirinae</taxon>
        <taxon>Faithunavirus</taxon>
        <taxon>Faithunavirus CELFI</taxon>
    </lineage>
</organism>
<protein>
    <submittedName>
        <fullName evidence="2">Uncharacterized protein</fullName>
    </submittedName>
</protein>
<dbReference type="Proteomes" id="UP000516064">
    <property type="component" value="Segment"/>
</dbReference>
<evidence type="ECO:0000313" key="3">
    <source>
        <dbReference type="Proteomes" id="UP000516064"/>
    </source>
</evidence>
<feature type="compositionally biased region" description="Basic and acidic residues" evidence="1">
    <location>
        <begin position="125"/>
        <end position="146"/>
    </location>
</feature>
<dbReference type="KEGG" id="vg:63209309"/>